<dbReference type="PROSITE" id="PS50931">
    <property type="entry name" value="HTH_LYSR"/>
    <property type="match status" value="1"/>
</dbReference>
<comment type="caution">
    <text evidence="6">The sequence shown here is derived from an EMBL/GenBank/DDBJ whole genome shotgun (WGS) entry which is preliminary data.</text>
</comment>
<protein>
    <submittedName>
        <fullName evidence="6">LysR family transcriptional regulator</fullName>
    </submittedName>
</protein>
<dbReference type="InterPro" id="IPR036390">
    <property type="entry name" value="WH_DNA-bd_sf"/>
</dbReference>
<dbReference type="Gene3D" id="3.40.190.290">
    <property type="match status" value="1"/>
</dbReference>
<dbReference type="InterPro" id="IPR036388">
    <property type="entry name" value="WH-like_DNA-bd_sf"/>
</dbReference>
<accession>A0ABT1LEV2</accession>
<dbReference type="RefSeq" id="WP_254743460.1">
    <property type="nucleotide sequence ID" value="NZ_JANCLU010000013.1"/>
</dbReference>
<dbReference type="CDD" id="cd08422">
    <property type="entry name" value="PBP2_CrgA_like"/>
    <property type="match status" value="1"/>
</dbReference>
<comment type="similarity">
    <text evidence="1">Belongs to the LysR transcriptional regulatory family.</text>
</comment>
<dbReference type="PRINTS" id="PR00039">
    <property type="entry name" value="HTHLYSR"/>
</dbReference>
<name>A0ABT1LEV2_9HYPH</name>
<evidence type="ECO:0000256" key="3">
    <source>
        <dbReference type="ARBA" id="ARBA00023125"/>
    </source>
</evidence>
<gene>
    <name evidence="6" type="ORF">NK718_14035</name>
</gene>
<evidence type="ECO:0000313" key="6">
    <source>
        <dbReference type="EMBL" id="MCP8939643.1"/>
    </source>
</evidence>
<evidence type="ECO:0000313" key="7">
    <source>
        <dbReference type="Proteomes" id="UP001205890"/>
    </source>
</evidence>
<keyword evidence="4" id="KW-0804">Transcription</keyword>
<dbReference type="InterPro" id="IPR000847">
    <property type="entry name" value="LysR_HTH_N"/>
</dbReference>
<keyword evidence="3" id="KW-0238">DNA-binding</keyword>
<dbReference type="PANTHER" id="PTHR30537">
    <property type="entry name" value="HTH-TYPE TRANSCRIPTIONAL REGULATOR"/>
    <property type="match status" value="1"/>
</dbReference>
<dbReference type="InterPro" id="IPR005119">
    <property type="entry name" value="LysR_subst-bd"/>
</dbReference>
<dbReference type="PANTHER" id="PTHR30537:SF5">
    <property type="entry name" value="HTH-TYPE TRANSCRIPTIONAL ACTIVATOR TTDR-RELATED"/>
    <property type="match status" value="1"/>
</dbReference>
<dbReference type="SUPFAM" id="SSF53850">
    <property type="entry name" value="Periplasmic binding protein-like II"/>
    <property type="match status" value="1"/>
</dbReference>
<dbReference type="Gene3D" id="1.10.10.10">
    <property type="entry name" value="Winged helix-like DNA-binding domain superfamily/Winged helix DNA-binding domain"/>
    <property type="match status" value="1"/>
</dbReference>
<dbReference type="Pfam" id="PF03466">
    <property type="entry name" value="LysR_substrate"/>
    <property type="match status" value="1"/>
</dbReference>
<keyword evidence="7" id="KW-1185">Reference proteome</keyword>
<feature type="domain" description="HTH lysR-type" evidence="5">
    <location>
        <begin position="3"/>
        <end position="60"/>
    </location>
</feature>
<dbReference type="InterPro" id="IPR058163">
    <property type="entry name" value="LysR-type_TF_proteobact-type"/>
</dbReference>
<evidence type="ECO:0000256" key="4">
    <source>
        <dbReference type="ARBA" id="ARBA00023163"/>
    </source>
</evidence>
<dbReference type="EMBL" id="JANCLU010000013">
    <property type="protein sequence ID" value="MCP8939643.1"/>
    <property type="molecule type" value="Genomic_DNA"/>
</dbReference>
<evidence type="ECO:0000256" key="1">
    <source>
        <dbReference type="ARBA" id="ARBA00009437"/>
    </source>
</evidence>
<sequence length="310" mass="33415">MLDRLTGMQVFVKVAALGSLSAAARALGMSQTMATKHIAALEDRLGVKLLHRTTRRLTLTEAGRRYLERAERILGEVAEADEAAAADRVEVRGVLRVAAPLSFGVREIAPRMAAFALRHPGVVVDLGLSDRFVDLLEEGWDLAIRIGRMQDSSMTARRIAPCRLLLAASDAYLAAHGAPRRVADLAAHNCLSYTLSRMLSPNRWLFGRDGHASVAVTGNLKANNGDALLAAALAGQGVIYEPTFLVGDAVRAGLLRPIALDEPPVELPGIYAVHPASRLAPARVRAFIDFLAEAYRPLPPWDRGLGLDPE</sequence>
<dbReference type="Proteomes" id="UP001205890">
    <property type="component" value="Unassembled WGS sequence"/>
</dbReference>
<dbReference type="Pfam" id="PF00126">
    <property type="entry name" value="HTH_1"/>
    <property type="match status" value="1"/>
</dbReference>
<reference evidence="6 7" key="1">
    <citation type="submission" date="2022-07" db="EMBL/GenBank/DDBJ databases">
        <authorList>
            <person name="Li W.-J."/>
            <person name="Deng Q.-Q."/>
        </authorList>
    </citation>
    <scope>NUCLEOTIDE SEQUENCE [LARGE SCALE GENOMIC DNA]</scope>
    <source>
        <strain evidence="6 7">SYSU M60028</strain>
    </source>
</reference>
<evidence type="ECO:0000256" key="2">
    <source>
        <dbReference type="ARBA" id="ARBA00023015"/>
    </source>
</evidence>
<dbReference type="SUPFAM" id="SSF46785">
    <property type="entry name" value="Winged helix' DNA-binding domain"/>
    <property type="match status" value="1"/>
</dbReference>
<proteinExistence type="inferred from homology"/>
<evidence type="ECO:0000259" key="5">
    <source>
        <dbReference type="PROSITE" id="PS50931"/>
    </source>
</evidence>
<organism evidence="6 7">
    <name type="scientific">Alsobacter ponti</name>
    <dbReference type="NCBI Taxonomy" id="2962936"/>
    <lineage>
        <taxon>Bacteria</taxon>
        <taxon>Pseudomonadati</taxon>
        <taxon>Pseudomonadota</taxon>
        <taxon>Alphaproteobacteria</taxon>
        <taxon>Hyphomicrobiales</taxon>
        <taxon>Alsobacteraceae</taxon>
        <taxon>Alsobacter</taxon>
    </lineage>
</organism>
<keyword evidence="2" id="KW-0805">Transcription regulation</keyword>